<keyword evidence="2" id="KW-1185">Reference proteome</keyword>
<reference evidence="1 2" key="1">
    <citation type="submission" date="2020-09" db="EMBL/GenBank/DDBJ databases">
        <title>De no assembly of potato wild relative species, Solanum commersonii.</title>
        <authorList>
            <person name="Cho K."/>
        </authorList>
    </citation>
    <scope>NUCLEOTIDE SEQUENCE [LARGE SCALE GENOMIC DNA]</scope>
    <source>
        <strain evidence="1">LZ3.2</strain>
        <tissue evidence="1">Leaf</tissue>
    </source>
</reference>
<evidence type="ECO:0000313" key="1">
    <source>
        <dbReference type="EMBL" id="KAG5615181.1"/>
    </source>
</evidence>
<dbReference type="Proteomes" id="UP000824120">
    <property type="component" value="Chromosome 3"/>
</dbReference>
<gene>
    <name evidence="1" type="ORF">H5410_015005</name>
</gene>
<proteinExistence type="predicted"/>
<evidence type="ECO:0000313" key="2">
    <source>
        <dbReference type="Proteomes" id="UP000824120"/>
    </source>
</evidence>
<sequence>MSTIVDLSVLGDRRRLTAPQAKKISSKLDQFPPLPFKVWNKDFFQNQQNFVPPNQILPGLFPVSTAMENPSPTYANLTTNQSSRNSRIRLQTKPHKIQNGKYLVSFSKEENEMLAQTCKWTILGKFSQIRPSIDIIQREFTKIIPGKEEEYSIALSDDEAIRRDRPSLTCVVADQSNQEAWSQDQEGNAQQVLHKKLKATIKALSTWSRIEFRDFHEEPKRLENIIKDPEESSINNNTPENRINLYKAKAEFTRFLKIQEKVLSQKGRIKWLEDGDTYSAFFHRVIKDKRKRLSIHKIKDQEGNWVEGTTQVADAAVNFFTNLFKAEPTEKDSNIFNLVERFVTIKDNNNLNSLPTLQEIKDTVFSIDSDNASEPDGLNGKFYQSTWQIIAADLHAAIISFF</sequence>
<dbReference type="EMBL" id="JACXVP010000003">
    <property type="protein sequence ID" value="KAG5615181.1"/>
    <property type="molecule type" value="Genomic_DNA"/>
</dbReference>
<accession>A0A9J5ZSD3</accession>
<comment type="caution">
    <text evidence="1">The sequence shown here is derived from an EMBL/GenBank/DDBJ whole genome shotgun (WGS) entry which is preliminary data.</text>
</comment>
<organism evidence="1 2">
    <name type="scientific">Solanum commersonii</name>
    <name type="common">Commerson's wild potato</name>
    <name type="synonym">Commerson's nightshade</name>
    <dbReference type="NCBI Taxonomy" id="4109"/>
    <lineage>
        <taxon>Eukaryota</taxon>
        <taxon>Viridiplantae</taxon>
        <taxon>Streptophyta</taxon>
        <taxon>Embryophyta</taxon>
        <taxon>Tracheophyta</taxon>
        <taxon>Spermatophyta</taxon>
        <taxon>Magnoliopsida</taxon>
        <taxon>eudicotyledons</taxon>
        <taxon>Gunneridae</taxon>
        <taxon>Pentapetalae</taxon>
        <taxon>asterids</taxon>
        <taxon>lamiids</taxon>
        <taxon>Solanales</taxon>
        <taxon>Solanaceae</taxon>
        <taxon>Solanoideae</taxon>
        <taxon>Solaneae</taxon>
        <taxon>Solanum</taxon>
    </lineage>
</organism>
<dbReference type="AlphaFoldDB" id="A0A9J5ZSD3"/>
<name>A0A9J5ZSD3_SOLCO</name>
<dbReference type="OrthoDB" id="1305469at2759"/>
<protein>
    <submittedName>
        <fullName evidence="1">Uncharacterized protein</fullName>
    </submittedName>
</protein>